<dbReference type="OrthoDB" id="9800958at2"/>
<proteinExistence type="inferred from homology"/>
<feature type="binding site" evidence="7">
    <location>
        <begin position="157"/>
        <end position="158"/>
    </location>
    <ligand>
        <name>UDP-N-acetyl-alpha-D-muramoyl-L-alanyl-D-glutamate</name>
        <dbReference type="ChEBI" id="CHEBI:83900"/>
    </ligand>
</feature>
<dbReference type="SUPFAM" id="SSF53244">
    <property type="entry name" value="MurD-like peptide ligases, peptide-binding domain"/>
    <property type="match status" value="1"/>
</dbReference>
<dbReference type="GO" id="GO:0009252">
    <property type="term" value="P:peptidoglycan biosynthetic process"/>
    <property type="evidence" value="ECO:0007669"/>
    <property type="project" value="UniProtKB-UniRule"/>
</dbReference>
<evidence type="ECO:0000259" key="9">
    <source>
        <dbReference type="Pfam" id="PF01225"/>
    </source>
</evidence>
<evidence type="ECO:0000256" key="7">
    <source>
        <dbReference type="HAMAP-Rule" id="MF_00208"/>
    </source>
</evidence>
<dbReference type="GO" id="GO:0051301">
    <property type="term" value="P:cell division"/>
    <property type="evidence" value="ECO:0007669"/>
    <property type="project" value="UniProtKB-KW"/>
</dbReference>
<feature type="domain" description="Mur ligase C-terminal" evidence="10">
    <location>
        <begin position="347"/>
        <end position="473"/>
    </location>
</feature>
<evidence type="ECO:0000313" key="13">
    <source>
        <dbReference type="Proteomes" id="UP000244906"/>
    </source>
</evidence>
<dbReference type="SUPFAM" id="SSF53623">
    <property type="entry name" value="MurD-like peptide ligases, catalytic domain"/>
    <property type="match status" value="1"/>
</dbReference>
<keyword evidence="3 7" id="KW-0133">Cell shape</keyword>
<comment type="caution">
    <text evidence="12">The sequence shown here is derived from an EMBL/GenBank/DDBJ whole genome shotgun (WGS) entry which is preliminary data.</text>
</comment>
<keyword evidence="4 7" id="KW-0573">Peptidoglycan synthesis</keyword>
<evidence type="ECO:0000256" key="5">
    <source>
        <dbReference type="ARBA" id="ARBA00023306"/>
    </source>
</evidence>
<feature type="binding site" evidence="7">
    <location>
        <begin position="108"/>
        <end position="114"/>
    </location>
    <ligand>
        <name>ATP</name>
        <dbReference type="ChEBI" id="CHEBI:30616"/>
    </ligand>
</feature>
<dbReference type="UniPathway" id="UPA00219"/>
<feature type="binding site" evidence="7">
    <location>
        <position position="192"/>
    </location>
    <ligand>
        <name>UDP-N-acetyl-alpha-D-muramoyl-L-alanyl-D-glutamate</name>
        <dbReference type="ChEBI" id="CHEBI:83900"/>
    </ligand>
</feature>
<dbReference type="Proteomes" id="UP000244906">
    <property type="component" value="Unassembled WGS sequence"/>
</dbReference>
<dbReference type="EMBL" id="QDDL01000001">
    <property type="protein sequence ID" value="PVZ71876.1"/>
    <property type="molecule type" value="Genomic_DNA"/>
</dbReference>
<name>A0A2V1GYM9_9GAMM</name>
<dbReference type="NCBIfam" id="NF001126">
    <property type="entry name" value="PRK00139.1-4"/>
    <property type="match status" value="1"/>
</dbReference>
<keyword evidence="7" id="KW-0067">ATP-binding</keyword>
<feature type="modified residue" description="N6-carboxylysine" evidence="7">
    <location>
        <position position="224"/>
    </location>
</feature>
<reference evidence="12 13" key="1">
    <citation type="submission" date="2018-04" db="EMBL/GenBank/DDBJ databases">
        <title>Thalassorhabdus spongiae gen. nov., sp. nov., isolated from a marine sponge in South-West Iceland.</title>
        <authorList>
            <person name="Knobloch S."/>
            <person name="Daussin A."/>
            <person name="Johannsson R."/>
            <person name="Marteinsson V.T."/>
        </authorList>
    </citation>
    <scope>NUCLEOTIDE SEQUENCE [LARGE SCALE GENOMIC DNA]</scope>
    <source>
        <strain evidence="12 13">Hp12</strain>
    </source>
</reference>
<evidence type="ECO:0000256" key="6">
    <source>
        <dbReference type="ARBA" id="ARBA00023316"/>
    </source>
</evidence>
<comment type="PTM">
    <text evidence="7">Carboxylation is probably crucial for Mg(2+) binding and, consequently, for the gamma-phosphate positioning of ATP.</text>
</comment>
<keyword evidence="7" id="KW-0547">Nucleotide-binding</keyword>
<comment type="subcellular location">
    <subcellularLocation>
        <location evidence="7 8">Cytoplasm</location>
    </subcellularLocation>
</comment>
<dbReference type="GO" id="GO:0000287">
    <property type="term" value="F:magnesium ion binding"/>
    <property type="evidence" value="ECO:0007669"/>
    <property type="project" value="UniProtKB-UniRule"/>
</dbReference>
<dbReference type="InterPro" id="IPR035911">
    <property type="entry name" value="MurE/MurF_N"/>
</dbReference>
<comment type="caution">
    <text evidence="7">Lacks conserved residue(s) required for the propagation of feature annotation.</text>
</comment>
<organism evidence="12 13">
    <name type="scientific">Pelagibaculum spongiae</name>
    <dbReference type="NCBI Taxonomy" id="2080658"/>
    <lineage>
        <taxon>Bacteria</taxon>
        <taxon>Pseudomonadati</taxon>
        <taxon>Pseudomonadota</taxon>
        <taxon>Gammaproteobacteria</taxon>
        <taxon>Oceanospirillales</taxon>
        <taxon>Pelagibaculum</taxon>
    </lineage>
</organism>
<dbReference type="InterPro" id="IPR004101">
    <property type="entry name" value="Mur_ligase_C"/>
</dbReference>
<keyword evidence="7 12" id="KW-0436">Ligase</keyword>
<dbReference type="NCBIfam" id="TIGR01085">
    <property type="entry name" value="murE"/>
    <property type="match status" value="1"/>
</dbReference>
<dbReference type="SUPFAM" id="SSF63418">
    <property type="entry name" value="MurE/MurF N-terminal domain"/>
    <property type="match status" value="1"/>
</dbReference>
<comment type="cofactor">
    <cofactor evidence="7">
        <name>Mg(2+)</name>
        <dbReference type="ChEBI" id="CHEBI:18420"/>
    </cofactor>
</comment>
<dbReference type="InterPro" id="IPR036615">
    <property type="entry name" value="Mur_ligase_C_dom_sf"/>
</dbReference>
<dbReference type="Pfam" id="PF01225">
    <property type="entry name" value="Mur_ligase"/>
    <property type="match status" value="1"/>
</dbReference>
<feature type="binding site" evidence="7">
    <location>
        <position position="190"/>
    </location>
    <ligand>
        <name>UDP-N-acetyl-alpha-D-muramoyl-L-alanyl-D-glutamate</name>
        <dbReference type="ChEBI" id="CHEBI:83900"/>
    </ligand>
</feature>
<sequence length="506" mass="55055">MKSLAELLSGWCEVPDLQVKGLALDSRQIQPGYAFIAVQGNTGHGLDFLAQAEKAGACAIILDQHDDSAFQSDLPLVRLPKLKNRVGKLASRFYEHPSVQMPLVGITGTNGKTSCSLFLAHCWNQLGSQGGVIGTLGTGAVDSDQDAAEQLQETGNTTPDPVTVQAALAGMYQQGVRHAAIEVSSHAMDQHRVEGCRFETGLFTNLTQDHLDYHSSMEQYGEAKAKLFLEMPLQHAVVNLDDAFGIRLLQQLKQQRPEITRIGYSVYPQPQGLDLCDRFVVTEQSVLDQNGCQAKLNTSWGQFDFANQQLLASFNLSNLLGVIGCLLLDFAPEKVLQAASNLKPVPGRLNRFGGSELPLVVVDYAHTPDALQQVLSALRPLVSGKSYCVFGCGGDRDRNKRPQMAAAAEQNSDQLVITQDNSRFEDPAQIFADIKTGLQQPDLAWLEPERNQAIAKALSVAKAGDLIVVAGKGHEDYLDIQGKKSFWSDLQAVSELLQAKAGEQYV</sequence>
<comment type="similarity">
    <text evidence="1 7">Belongs to the MurCDEF family. MurE subfamily.</text>
</comment>
<dbReference type="RefSeq" id="WP_116685465.1">
    <property type="nucleotide sequence ID" value="NZ_CAWNYD010000001.1"/>
</dbReference>
<keyword evidence="6 7" id="KW-0961">Cell wall biogenesis/degradation</keyword>
<dbReference type="PANTHER" id="PTHR23135:SF4">
    <property type="entry name" value="UDP-N-ACETYLMURAMOYL-L-ALANYL-D-GLUTAMATE--2,6-DIAMINOPIMELATE LIGASE MURE HOMOLOG, CHLOROPLASTIC"/>
    <property type="match status" value="1"/>
</dbReference>
<feature type="binding site" evidence="7">
    <location>
        <position position="156"/>
    </location>
    <ligand>
        <name>UDP-N-acetyl-alpha-D-muramoyl-L-alanyl-D-glutamate</name>
        <dbReference type="ChEBI" id="CHEBI:83900"/>
    </ligand>
</feature>
<evidence type="ECO:0000256" key="4">
    <source>
        <dbReference type="ARBA" id="ARBA00022984"/>
    </source>
</evidence>
<comment type="function">
    <text evidence="7">Catalyzes the addition of an amino acid to the nucleotide precursor UDP-N-acetylmuramoyl-L-alanyl-D-glutamate (UMAG) in the biosynthesis of bacterial cell-wall peptidoglycan.</text>
</comment>
<feature type="binding site" evidence="7">
    <location>
        <position position="184"/>
    </location>
    <ligand>
        <name>UDP-N-acetyl-alpha-D-muramoyl-L-alanyl-D-glutamate</name>
        <dbReference type="ChEBI" id="CHEBI:83900"/>
    </ligand>
</feature>
<feature type="domain" description="Mur ligase central" evidence="11">
    <location>
        <begin position="106"/>
        <end position="325"/>
    </location>
</feature>
<keyword evidence="13" id="KW-1185">Reference proteome</keyword>
<evidence type="ECO:0000256" key="3">
    <source>
        <dbReference type="ARBA" id="ARBA00022960"/>
    </source>
</evidence>
<evidence type="ECO:0000313" key="12">
    <source>
        <dbReference type="EMBL" id="PVZ71876.1"/>
    </source>
</evidence>
<dbReference type="Pfam" id="PF08245">
    <property type="entry name" value="Mur_ligase_M"/>
    <property type="match status" value="1"/>
</dbReference>
<dbReference type="HAMAP" id="MF_00208">
    <property type="entry name" value="MurE"/>
    <property type="match status" value="1"/>
</dbReference>
<dbReference type="EC" id="6.3.2.-" evidence="7"/>
<evidence type="ECO:0000259" key="11">
    <source>
        <dbReference type="Pfam" id="PF08245"/>
    </source>
</evidence>
<keyword evidence="5 7" id="KW-0131">Cell cycle</keyword>
<dbReference type="InterPro" id="IPR013221">
    <property type="entry name" value="Mur_ligase_cen"/>
</dbReference>
<keyword evidence="2 7" id="KW-0132">Cell division</keyword>
<gene>
    <name evidence="7" type="primary">murE</name>
    <name evidence="12" type="ORF">DC094_02305</name>
</gene>
<dbReference type="InterPro" id="IPR005761">
    <property type="entry name" value="UDP-N-AcMur-Glu-dNH2Pim_ligase"/>
</dbReference>
<dbReference type="Gene3D" id="3.90.190.20">
    <property type="entry name" value="Mur ligase, C-terminal domain"/>
    <property type="match status" value="1"/>
</dbReference>
<dbReference type="Gene3D" id="3.40.1390.10">
    <property type="entry name" value="MurE/MurF, N-terminal domain"/>
    <property type="match status" value="1"/>
</dbReference>
<evidence type="ECO:0000256" key="2">
    <source>
        <dbReference type="ARBA" id="ARBA00022618"/>
    </source>
</evidence>
<dbReference type="GO" id="GO:0071555">
    <property type="term" value="P:cell wall organization"/>
    <property type="evidence" value="ECO:0007669"/>
    <property type="project" value="UniProtKB-KW"/>
</dbReference>
<dbReference type="Pfam" id="PF02875">
    <property type="entry name" value="Mur_ligase_C"/>
    <property type="match status" value="1"/>
</dbReference>
<evidence type="ECO:0000259" key="10">
    <source>
        <dbReference type="Pfam" id="PF02875"/>
    </source>
</evidence>
<dbReference type="GO" id="GO:0005737">
    <property type="term" value="C:cytoplasm"/>
    <property type="evidence" value="ECO:0007669"/>
    <property type="project" value="UniProtKB-SubCell"/>
</dbReference>
<dbReference type="GO" id="GO:0016881">
    <property type="term" value="F:acid-amino acid ligase activity"/>
    <property type="evidence" value="ECO:0007669"/>
    <property type="project" value="UniProtKB-UniRule"/>
</dbReference>
<dbReference type="GO" id="GO:0005524">
    <property type="term" value="F:ATP binding"/>
    <property type="evidence" value="ECO:0007669"/>
    <property type="project" value="UniProtKB-UniRule"/>
</dbReference>
<comment type="pathway">
    <text evidence="7 8">Cell wall biogenesis; peptidoglycan biosynthesis.</text>
</comment>
<feature type="binding site" evidence="7">
    <location>
        <position position="26"/>
    </location>
    <ligand>
        <name>UDP-N-acetyl-alpha-D-muramoyl-L-alanyl-D-glutamate</name>
        <dbReference type="ChEBI" id="CHEBI:83900"/>
    </ligand>
</feature>
<dbReference type="GO" id="GO:0008360">
    <property type="term" value="P:regulation of cell shape"/>
    <property type="evidence" value="ECO:0007669"/>
    <property type="project" value="UniProtKB-KW"/>
</dbReference>
<keyword evidence="7" id="KW-0963">Cytoplasm</keyword>
<feature type="domain" description="Mur ligase N-terminal catalytic" evidence="9">
    <location>
        <begin position="19"/>
        <end position="76"/>
    </location>
</feature>
<accession>A0A2V1GYM9</accession>
<evidence type="ECO:0000256" key="8">
    <source>
        <dbReference type="RuleBase" id="RU004135"/>
    </source>
</evidence>
<dbReference type="AlphaFoldDB" id="A0A2V1GYM9"/>
<dbReference type="InterPro" id="IPR036565">
    <property type="entry name" value="Mur-like_cat_sf"/>
</dbReference>
<dbReference type="PANTHER" id="PTHR23135">
    <property type="entry name" value="MUR LIGASE FAMILY MEMBER"/>
    <property type="match status" value="1"/>
</dbReference>
<evidence type="ECO:0000256" key="1">
    <source>
        <dbReference type="ARBA" id="ARBA00005898"/>
    </source>
</evidence>
<dbReference type="InterPro" id="IPR000713">
    <property type="entry name" value="Mur_ligase_N"/>
</dbReference>
<feature type="binding site" evidence="7">
    <location>
        <position position="24"/>
    </location>
    <ligand>
        <name>UDP-N-acetyl-alpha-D-muramoyl-L-alanyl-D-glutamate</name>
        <dbReference type="ChEBI" id="CHEBI:83900"/>
    </ligand>
</feature>
<keyword evidence="7" id="KW-0460">Magnesium</keyword>
<dbReference type="Gene3D" id="3.40.1190.10">
    <property type="entry name" value="Mur-like, catalytic domain"/>
    <property type="match status" value="1"/>
</dbReference>
<protein>
    <recommendedName>
        <fullName evidence="7">UDP-N-acetylmuramyl-tripeptide synthetase</fullName>
        <ecNumber evidence="7">6.3.2.-</ecNumber>
    </recommendedName>
    <alternativeName>
        <fullName evidence="7">UDP-MurNAc-tripeptide synthetase</fullName>
    </alternativeName>
</protein>